<proteinExistence type="predicted"/>
<evidence type="ECO:0000256" key="1">
    <source>
        <dbReference type="SAM" id="MobiDB-lite"/>
    </source>
</evidence>
<dbReference type="PATRIC" id="fig|50340.43.peg.6063"/>
<keyword evidence="5" id="KW-1185">Reference proteome</keyword>
<evidence type="ECO:0000259" key="2">
    <source>
        <dbReference type="Pfam" id="PF04233"/>
    </source>
</evidence>
<dbReference type="OrthoDB" id="9813502at2"/>
<feature type="domain" description="Phage head morphogenesis" evidence="2">
    <location>
        <begin position="54"/>
        <end position="169"/>
    </location>
</feature>
<comment type="caution">
    <text evidence="4">The sequence shown here is derived from an EMBL/GenBank/DDBJ whole genome shotgun (WGS) entry which is preliminary data.</text>
</comment>
<evidence type="ECO:0000313" key="4">
    <source>
        <dbReference type="EMBL" id="KPA90614.1"/>
    </source>
</evidence>
<dbReference type="Proteomes" id="UP000037931">
    <property type="component" value="Unassembled WGS sequence"/>
</dbReference>
<accession>A0A0M9GGV8</accession>
<dbReference type="RefSeq" id="WP_054062924.1">
    <property type="nucleotide sequence ID" value="NZ_JSYZ01000009.1"/>
</dbReference>
<dbReference type="AlphaFoldDB" id="A0A0M9GGV8"/>
<evidence type="ECO:0000259" key="3">
    <source>
        <dbReference type="Pfam" id="PF18810"/>
    </source>
</evidence>
<dbReference type="InterPro" id="IPR041110">
    <property type="entry name" value="PBECR2"/>
</dbReference>
<feature type="domain" description="Phage-Barnase-EndoU-ColicinE5/D-RelE like nuclease 2" evidence="3">
    <location>
        <begin position="289"/>
        <end position="421"/>
    </location>
</feature>
<dbReference type="EMBL" id="JSYZ01000009">
    <property type="protein sequence ID" value="KPA90614.1"/>
    <property type="molecule type" value="Genomic_DNA"/>
</dbReference>
<evidence type="ECO:0000313" key="5">
    <source>
        <dbReference type="Proteomes" id="UP000037931"/>
    </source>
</evidence>
<dbReference type="InterPro" id="IPR006528">
    <property type="entry name" value="Phage_head_morphogenesis_dom"/>
</dbReference>
<feature type="region of interest" description="Disordered" evidence="1">
    <location>
        <begin position="242"/>
        <end position="271"/>
    </location>
</feature>
<dbReference type="STRING" id="50340.PF66_02675"/>
<dbReference type="Pfam" id="PF04233">
    <property type="entry name" value="Phage_Mu_F"/>
    <property type="match status" value="1"/>
</dbReference>
<reference evidence="4 5" key="1">
    <citation type="journal article" date="2015" name="PLoS ONE">
        <title>Rice-Infecting Pseudomonas Genomes Are Highly Accessorized and Harbor Multiple Putative Virulence Mechanisms to Cause Sheath Brown Rot.</title>
        <authorList>
            <person name="Quibod I.L."/>
            <person name="Grande G."/>
            <person name="Oreiro E.G."/>
            <person name="Borja F.N."/>
            <person name="Dossa G.S."/>
            <person name="Mauleon R."/>
            <person name="Cruz C.V."/>
            <person name="Oliva R."/>
        </authorList>
    </citation>
    <scope>NUCLEOTIDE SEQUENCE [LARGE SCALE GENOMIC DNA]</scope>
    <source>
        <strain evidence="4 5">IRRI 6609</strain>
    </source>
</reference>
<sequence>MAVSHGSLPFQEQIDYFRGKTDLPTRAWTDIYNVEHDQAFVVAGTTKRELLADMRGAVEKAISQGLTLEQFRKDFDQVVGKHGWQYNGGRGWRSRVIYETNLRQSYNAGREVQMADPELRKRRPFGVYRHGDSAHPRPEHLAWDGTVLPLDDPWWATHSPQNGWGCKCKKFMLSQRDVDRQGLSVGPAPVIEHERQTIGVNSPNGPRVVQVPKGIDPGFEYAPGQSRLNAAVPPLRAYDPLPEPGARASSVQGAGLPNRRAPGALPPARELPASRLLPSGLTDEEYVGRFLAEFGATEAAPVVFKDVTGDAVVIGRDLFTSAKTGALKIRKRGHARELPLLADAIKDPDEVWVRLEWLYSKNKAVVRRRYISRFMVDGEPVPALSVFEVGDDGWDGVTTFSPDASDSDYLEQLRIGVRLYRRPQIEKK</sequence>
<gene>
    <name evidence="4" type="ORF">PF66_02675</name>
</gene>
<dbReference type="Pfam" id="PF18810">
    <property type="entry name" value="PBECR2"/>
    <property type="match status" value="1"/>
</dbReference>
<protein>
    <submittedName>
        <fullName evidence="4">Phage head morphogenesis protein, SPP1 gp7</fullName>
    </submittedName>
</protein>
<name>A0A0M9GGV8_9PSED</name>
<organism evidence="4 5">
    <name type="scientific">Pseudomonas asplenii</name>
    <dbReference type="NCBI Taxonomy" id="53407"/>
    <lineage>
        <taxon>Bacteria</taxon>
        <taxon>Pseudomonadati</taxon>
        <taxon>Pseudomonadota</taxon>
        <taxon>Gammaproteobacteria</taxon>
        <taxon>Pseudomonadales</taxon>
        <taxon>Pseudomonadaceae</taxon>
        <taxon>Pseudomonas</taxon>
    </lineage>
</organism>